<proteinExistence type="predicted"/>
<feature type="compositionally biased region" description="Basic and acidic residues" evidence="4">
    <location>
        <begin position="915"/>
        <end position="930"/>
    </location>
</feature>
<keyword evidence="5" id="KW-0966">Cell projection</keyword>
<keyword evidence="2 3" id="KW-0802">TPR repeat</keyword>
<dbReference type="PANTHER" id="PTHR44314">
    <property type="entry name" value="CILIA- AND FLAGELLA-ASSOCIATED PROTEIN 70"/>
    <property type="match status" value="1"/>
</dbReference>
<dbReference type="SUPFAM" id="SSF48452">
    <property type="entry name" value="TPR-like"/>
    <property type="match status" value="2"/>
</dbReference>
<dbReference type="InterPro" id="IPR011990">
    <property type="entry name" value="TPR-like_helical_dom_sf"/>
</dbReference>
<gene>
    <name evidence="5" type="ORF">PODLI_1B014614</name>
</gene>
<sequence>MPSKQPEGLARLPSGRRNGEELKATPRRYGNERCSRNRRWASALFCYLRAGGQTPLFTSRFFLLMAVSPSFLHPEVPERFAKLVNITVLDGHDLKGVKGDGPVTFVRTEYNGIVLGDSAKVESSAEGSAKYNFTTTFDCQPEGPHSLDDIAHKPLLFTVTEVLPKEKKQKEEKTMTLGQAVMDLLPLLEGLCEFSATLPLYPVLGSPLETLRPDAKCVINVTVSVQESLLSAWQLSEGNLLRVTVEGVYSVPETFLPTGPPQNYMIGLQVPAVGEKECPFLFKNGVLKFGGEKEPLPRPKKWPVTNILAPGGQNIPDSFIVGGAYEEEDGELNTLEDRDLRIQAETIKKRIMWDLERRCYLDPLAVICFRKRIADCRYWPVEMTRVPVVTSTKTKGGKGDKGGGGGGEEEQISFHGVAYINAVPLLYPGVKRIRGAFRVYPYLDNEVFEKTKCLFSLFRDIGHQTALNKLGLLTPHTKGILGKTTKEDRPAKEVVMRKASNIVRRDTSDTTIEAAISICQNIEGQQYIESGTYIVIEFALDKPLVPKRLPEELANRVKEMIPPRPQLPRRTAGAKKAVEDYHTQVTSIAEAILDEYHELFGRQLVEGYAIDSHTLENQKCQLNYELNSSGKYFAFKEQIKHAVVKIVREKYLKTTAFDNLDQLQAFLSELYVYLVDQMHVALNQVLSQQTPSPPPPSFTTSEQLRLFAREAQNNGDYNLAATYYQERLSRDRQDIQSWLDYGTFCLLTENNLKAQECFREAVSLDPNHLPSILLCGIMAVMLENYEDAEVFFEDATCLEPSSILAWTILGLFYDIQENDIRVEMAFQKAFKLQKASLQKERPPPEVGDAAVRKVSMSPSAVEVLSVSAEEELPSVEVSDIPEPPTTIHRVEEEKPKIARKMSLAPSRLRLAPPKASDDESFHRLQEEEGVPKLSRRMSMAPSRMKLPSLKEPKVVFETEPPPPPQPTTTIFMETINFLMDVNAFQFVHRALAHELLCPQGGPSCDYYLVLAQTYMLKKEYSKTEECLEMAVQIDYLNPEVWAQKGHLCYLTGDFGEAKACYERTISFVTDAKDMHFVYLRLGSIYLERKEYDKAKDIYLLASKKSPSCLTWLGVGIACYRLKEMVEAEDALSEANALNNNNAEVWAYLALVCMQGGRQLEAEQSYKYAVKLELANEELLQEIHEVQLEVGFGNPSF</sequence>
<keyword evidence="1" id="KW-0677">Repeat</keyword>
<dbReference type="PANTHER" id="PTHR44314:SF1">
    <property type="entry name" value="CILIA- AND FLAGELLA-ASSOCIATED PROTEIN 70"/>
    <property type="match status" value="1"/>
</dbReference>
<feature type="repeat" description="TPR" evidence="3">
    <location>
        <begin position="735"/>
        <end position="768"/>
    </location>
</feature>
<dbReference type="EMBL" id="OX395139">
    <property type="protein sequence ID" value="CAI5792303.1"/>
    <property type="molecule type" value="Genomic_DNA"/>
</dbReference>
<evidence type="ECO:0000256" key="1">
    <source>
        <dbReference type="ARBA" id="ARBA00022737"/>
    </source>
</evidence>
<evidence type="ECO:0000313" key="5">
    <source>
        <dbReference type="EMBL" id="CAI5792303.1"/>
    </source>
</evidence>
<evidence type="ECO:0000256" key="2">
    <source>
        <dbReference type="ARBA" id="ARBA00022803"/>
    </source>
</evidence>
<evidence type="ECO:0000313" key="6">
    <source>
        <dbReference type="Proteomes" id="UP001178461"/>
    </source>
</evidence>
<feature type="region of interest" description="Disordered" evidence="4">
    <location>
        <begin position="910"/>
        <end position="939"/>
    </location>
</feature>
<dbReference type="InterPro" id="IPR019734">
    <property type="entry name" value="TPR_rpt"/>
</dbReference>
<reference evidence="5" key="1">
    <citation type="submission" date="2022-12" db="EMBL/GenBank/DDBJ databases">
        <authorList>
            <person name="Alioto T."/>
            <person name="Alioto T."/>
            <person name="Gomez Garrido J."/>
        </authorList>
    </citation>
    <scope>NUCLEOTIDE SEQUENCE</scope>
</reference>
<dbReference type="Pfam" id="PF13181">
    <property type="entry name" value="TPR_8"/>
    <property type="match status" value="3"/>
</dbReference>
<dbReference type="AlphaFoldDB" id="A0AA35LAH2"/>
<feature type="repeat" description="TPR" evidence="3">
    <location>
        <begin position="1075"/>
        <end position="1108"/>
    </location>
</feature>
<name>A0AA35LAH2_9SAUR</name>
<dbReference type="Proteomes" id="UP001178461">
    <property type="component" value="Chromosome 14"/>
</dbReference>
<dbReference type="PROSITE" id="PS50005">
    <property type="entry name" value="TPR"/>
    <property type="match status" value="2"/>
</dbReference>
<dbReference type="SMART" id="SM00028">
    <property type="entry name" value="TPR"/>
    <property type="match status" value="9"/>
</dbReference>
<dbReference type="GO" id="GO:0031514">
    <property type="term" value="C:motile cilium"/>
    <property type="evidence" value="ECO:0007669"/>
    <property type="project" value="TreeGrafter"/>
</dbReference>
<protein>
    <submittedName>
        <fullName evidence="5">Cilia- and flagella-associated protein 70 isoform X1</fullName>
    </submittedName>
</protein>
<keyword evidence="5" id="KW-0969">Cilium</keyword>
<keyword evidence="5" id="KW-0282">Flagellum</keyword>
<feature type="compositionally biased region" description="Basic and acidic residues" evidence="4">
    <location>
        <begin position="17"/>
        <end position="29"/>
    </location>
</feature>
<evidence type="ECO:0000256" key="3">
    <source>
        <dbReference type="PROSITE-ProRule" id="PRU00339"/>
    </source>
</evidence>
<dbReference type="GO" id="GO:0003341">
    <property type="term" value="P:cilium movement"/>
    <property type="evidence" value="ECO:0007669"/>
    <property type="project" value="TreeGrafter"/>
</dbReference>
<organism evidence="5 6">
    <name type="scientific">Podarcis lilfordi</name>
    <name type="common">Lilford's wall lizard</name>
    <dbReference type="NCBI Taxonomy" id="74358"/>
    <lineage>
        <taxon>Eukaryota</taxon>
        <taxon>Metazoa</taxon>
        <taxon>Chordata</taxon>
        <taxon>Craniata</taxon>
        <taxon>Vertebrata</taxon>
        <taxon>Euteleostomi</taxon>
        <taxon>Lepidosauria</taxon>
        <taxon>Squamata</taxon>
        <taxon>Bifurcata</taxon>
        <taxon>Unidentata</taxon>
        <taxon>Episquamata</taxon>
        <taxon>Laterata</taxon>
        <taxon>Lacertibaenia</taxon>
        <taxon>Lacertidae</taxon>
        <taxon>Podarcis</taxon>
    </lineage>
</organism>
<dbReference type="Gene3D" id="1.25.40.10">
    <property type="entry name" value="Tetratricopeptide repeat domain"/>
    <property type="match status" value="2"/>
</dbReference>
<feature type="region of interest" description="Disordered" evidence="4">
    <location>
        <begin position="1"/>
        <end position="29"/>
    </location>
</feature>
<evidence type="ECO:0000256" key="4">
    <source>
        <dbReference type="SAM" id="MobiDB-lite"/>
    </source>
</evidence>
<accession>A0AA35LAH2</accession>
<dbReference type="GO" id="GO:0070062">
    <property type="term" value="C:extracellular exosome"/>
    <property type="evidence" value="ECO:0007669"/>
    <property type="project" value="TreeGrafter"/>
</dbReference>
<dbReference type="GO" id="GO:0060271">
    <property type="term" value="P:cilium assembly"/>
    <property type="evidence" value="ECO:0007669"/>
    <property type="project" value="TreeGrafter"/>
</dbReference>
<dbReference type="InterPro" id="IPR052628">
    <property type="entry name" value="CFAP70"/>
</dbReference>
<keyword evidence="6" id="KW-1185">Reference proteome</keyword>